<feature type="compositionally biased region" description="Polar residues" evidence="2">
    <location>
        <begin position="570"/>
        <end position="584"/>
    </location>
</feature>
<dbReference type="STRING" id="686832.A0A0C2XVE2"/>
<feature type="compositionally biased region" description="Low complexity" evidence="2">
    <location>
        <begin position="797"/>
        <end position="819"/>
    </location>
</feature>
<name>A0A0C2XVE2_HEBCY</name>
<evidence type="ECO:0000313" key="3">
    <source>
        <dbReference type="EMBL" id="KIM41588.1"/>
    </source>
</evidence>
<dbReference type="AlphaFoldDB" id="A0A0C2XVE2"/>
<feature type="compositionally biased region" description="Low complexity" evidence="2">
    <location>
        <begin position="309"/>
        <end position="326"/>
    </location>
</feature>
<evidence type="ECO:0000256" key="1">
    <source>
        <dbReference type="SAM" id="Coils"/>
    </source>
</evidence>
<organism evidence="3 4">
    <name type="scientific">Hebeloma cylindrosporum</name>
    <dbReference type="NCBI Taxonomy" id="76867"/>
    <lineage>
        <taxon>Eukaryota</taxon>
        <taxon>Fungi</taxon>
        <taxon>Dikarya</taxon>
        <taxon>Basidiomycota</taxon>
        <taxon>Agaricomycotina</taxon>
        <taxon>Agaricomycetes</taxon>
        <taxon>Agaricomycetidae</taxon>
        <taxon>Agaricales</taxon>
        <taxon>Agaricineae</taxon>
        <taxon>Hymenogastraceae</taxon>
        <taxon>Hebeloma</taxon>
    </lineage>
</organism>
<sequence length="1249" mass="133845">MPALPSFINYKSGRKTKKSPFSLLRGEPSTSSATASPPRNYVTTEVIDIHDQAVRYSLDFDGGKPIDVYENPIVDQDTPYPAGASSPQVQLDIEFSPPLTDWFPADLLQSEGFNGATAGLKASGSGLRNEVANLTAMNPSHFGKLPGYSNFNRLEQPSTSSQKNTPNSISITPNRRPTSPVSPSFKLNQRISLHDTPTSSAVSGTTLARALLSNSFILTDNRSSKYRSGMVGLTRSDSTTLPRSEHSFGAAYTDDRFSIGPDAPPIPFNASWLYEPPKKPRTAAAELREKRKQNLRRRSSTGSIAARILPETPTPSTRPSSALLSPGMEFDMASLMPSPEPRKPPPLPRSPLPPTPKLAYLQEDENGSKRESGPQEVTQNYPVDSQLLSPDLDTLSPTFSFEDPHSAKNLEDVLNYYSLPDSPEPLLTNASYRPAFSPISEESSSQLSPPTPYRNEQRESQRNMPIGARSPLSGSPRVRGESVLLPRRPSDGRHSRQQLHPLGERPNSVTQLSSSSSPPSSSSFASVGSDLLAPLAPPQLSTIFNRQRSGSAPSPIRAVRDSRDANAYNITVTSRLSNPTTPSTDGDVDNGGNVVAQDFPETPDMFSPTFTGGASGSSSMGQQSMEGPGGLDVVAPMPTTPMSATVSRVTSQPSLAQQILLNRAGTTVRHSRQASISKIKTNGMMPRSGSPSNRKLLDISDIDSTANAVNVEAASSSSTTLIVSQDPVPELSVTSVEHAPVEDVVPRSPDELTAGSSIKSGMSAADLTRSPSRGTIMTQGSDGSSMYTSSSERKMKSLPSIPISPSPSTSGSLGSASGSPIPPVVGASSATPASTLVSLPGILASTNATPNIPPPPTIPPPSPTESQKIRALPLRSRPPPTLTIASSVAASTVAVNGNPSGENSPASLRASTRSSVADGNPNDHPNVSQNTNVIAPEQSSSLTYNNDKFTGRASDIFRGTSLGSPPPYYTVVSEAIAQTEQNAINQTNHTLPFNPRTPQANDAATLESFQFSGPRTGNAVSTTPGPSQLEWSQSSDFRPPSLLARESSTMSQRSRMRPPLPAGPRRPSQASTIGSSSGLFAYQRDRAGSMSSVNSNPLIQIARRGREAEPMPSPQFQTPSPKWRGYTMEIAKWTFTSAQLQAIVSKAIQQSAQASSIRLLRLEVLENELPEEMRRLEVQRTELKTRYKMLTRRRTTVVDALSAHMSEWDGENPTSALRLLDNLKEIAASLDQVAEELHSVDGQWRIWTR</sequence>
<reference evidence="4" key="2">
    <citation type="submission" date="2015-01" db="EMBL/GenBank/DDBJ databases">
        <title>Evolutionary Origins and Diversification of the Mycorrhizal Mutualists.</title>
        <authorList>
            <consortium name="DOE Joint Genome Institute"/>
            <consortium name="Mycorrhizal Genomics Consortium"/>
            <person name="Kohler A."/>
            <person name="Kuo A."/>
            <person name="Nagy L.G."/>
            <person name="Floudas D."/>
            <person name="Copeland A."/>
            <person name="Barry K.W."/>
            <person name="Cichocki N."/>
            <person name="Veneault-Fourrey C."/>
            <person name="LaButti K."/>
            <person name="Lindquist E.A."/>
            <person name="Lipzen A."/>
            <person name="Lundell T."/>
            <person name="Morin E."/>
            <person name="Murat C."/>
            <person name="Riley R."/>
            <person name="Ohm R."/>
            <person name="Sun H."/>
            <person name="Tunlid A."/>
            <person name="Henrissat B."/>
            <person name="Grigoriev I.V."/>
            <person name="Hibbett D.S."/>
            <person name="Martin F."/>
        </authorList>
    </citation>
    <scope>NUCLEOTIDE SEQUENCE [LARGE SCALE GENOMIC DNA]</scope>
    <source>
        <strain evidence="4">h7</strain>
    </source>
</reference>
<feature type="compositionally biased region" description="Polar residues" evidence="2">
    <location>
        <begin position="149"/>
        <end position="185"/>
    </location>
</feature>
<dbReference type="HOGENOM" id="CLU_004595_0_0_1"/>
<feature type="region of interest" description="Disordered" evidence="2">
    <location>
        <begin position="147"/>
        <end position="185"/>
    </location>
</feature>
<feature type="compositionally biased region" description="Polar residues" evidence="2">
    <location>
        <begin position="1010"/>
        <end position="1036"/>
    </location>
</feature>
<evidence type="ECO:0000313" key="4">
    <source>
        <dbReference type="Proteomes" id="UP000053424"/>
    </source>
</evidence>
<feature type="region of interest" description="Disordered" evidence="2">
    <location>
        <begin position="846"/>
        <end position="868"/>
    </location>
</feature>
<dbReference type="Proteomes" id="UP000053424">
    <property type="component" value="Unassembled WGS sequence"/>
</dbReference>
<feature type="coiled-coil region" evidence="1">
    <location>
        <begin position="1162"/>
        <end position="1193"/>
    </location>
</feature>
<proteinExistence type="predicted"/>
<feature type="region of interest" description="Disordered" evidence="2">
    <location>
        <begin position="281"/>
        <end position="400"/>
    </location>
</feature>
<feature type="compositionally biased region" description="Low complexity" evidence="2">
    <location>
        <begin position="513"/>
        <end position="523"/>
    </location>
</feature>
<dbReference type="EMBL" id="KN831780">
    <property type="protein sequence ID" value="KIM41588.1"/>
    <property type="molecule type" value="Genomic_DNA"/>
</dbReference>
<feature type="region of interest" description="Disordered" evidence="2">
    <location>
        <begin position="1"/>
        <end position="38"/>
    </location>
</feature>
<feature type="region of interest" description="Disordered" evidence="2">
    <location>
        <begin position="895"/>
        <end position="947"/>
    </location>
</feature>
<feature type="compositionally biased region" description="Basic and acidic residues" evidence="2">
    <location>
        <begin position="739"/>
        <end position="750"/>
    </location>
</feature>
<feature type="region of interest" description="Disordered" evidence="2">
    <location>
        <begin position="438"/>
        <end position="526"/>
    </location>
</feature>
<feature type="compositionally biased region" description="Low complexity" evidence="2">
    <location>
        <begin position="28"/>
        <end position="38"/>
    </location>
</feature>
<feature type="compositionally biased region" description="Polar residues" evidence="2">
    <location>
        <begin position="897"/>
        <end position="947"/>
    </location>
</feature>
<feature type="compositionally biased region" description="Low complexity" evidence="2">
    <location>
        <begin position="438"/>
        <end position="448"/>
    </location>
</feature>
<gene>
    <name evidence="3" type="ORF">M413DRAFT_151591</name>
</gene>
<keyword evidence="4" id="KW-1185">Reference proteome</keyword>
<feature type="compositionally biased region" description="Basic residues" evidence="2">
    <location>
        <begin position="290"/>
        <end position="299"/>
    </location>
</feature>
<accession>A0A0C2XVE2</accession>
<reference evidence="3 4" key="1">
    <citation type="submission" date="2014-04" db="EMBL/GenBank/DDBJ databases">
        <authorList>
            <consortium name="DOE Joint Genome Institute"/>
            <person name="Kuo A."/>
            <person name="Gay G."/>
            <person name="Dore J."/>
            <person name="Kohler A."/>
            <person name="Nagy L.G."/>
            <person name="Floudas D."/>
            <person name="Copeland A."/>
            <person name="Barry K.W."/>
            <person name="Cichocki N."/>
            <person name="Veneault-Fourrey C."/>
            <person name="LaButti K."/>
            <person name="Lindquist E.A."/>
            <person name="Lipzen A."/>
            <person name="Lundell T."/>
            <person name="Morin E."/>
            <person name="Murat C."/>
            <person name="Sun H."/>
            <person name="Tunlid A."/>
            <person name="Henrissat B."/>
            <person name="Grigoriev I.V."/>
            <person name="Hibbett D.S."/>
            <person name="Martin F."/>
            <person name="Nordberg H.P."/>
            <person name="Cantor M.N."/>
            <person name="Hua S.X."/>
        </authorList>
    </citation>
    <scope>NUCLEOTIDE SEQUENCE [LARGE SCALE GENOMIC DNA]</scope>
    <source>
        <strain evidence="4">h7</strain>
    </source>
</reference>
<dbReference type="OrthoDB" id="3271284at2759"/>
<feature type="compositionally biased region" description="Polar residues" evidence="2">
    <location>
        <begin position="375"/>
        <end position="388"/>
    </location>
</feature>
<keyword evidence="1" id="KW-0175">Coiled coil</keyword>
<feature type="region of interest" description="Disordered" evidence="2">
    <location>
        <begin position="570"/>
        <end position="591"/>
    </location>
</feature>
<feature type="compositionally biased region" description="Pro residues" evidence="2">
    <location>
        <begin position="851"/>
        <end position="863"/>
    </location>
</feature>
<evidence type="ECO:0000256" key="2">
    <source>
        <dbReference type="SAM" id="MobiDB-lite"/>
    </source>
</evidence>
<feature type="region of interest" description="Disordered" evidence="2">
    <location>
        <begin position="544"/>
        <end position="563"/>
    </location>
</feature>
<feature type="region of interest" description="Disordered" evidence="2">
    <location>
        <begin position="739"/>
        <end position="820"/>
    </location>
</feature>
<feature type="compositionally biased region" description="Pro residues" evidence="2">
    <location>
        <begin position="344"/>
        <end position="356"/>
    </location>
</feature>
<feature type="compositionally biased region" description="Polar residues" evidence="2">
    <location>
        <begin position="769"/>
        <end position="780"/>
    </location>
</feature>
<feature type="compositionally biased region" description="Low complexity" evidence="2">
    <location>
        <begin position="781"/>
        <end position="790"/>
    </location>
</feature>
<protein>
    <submittedName>
        <fullName evidence="3">Uncharacterized protein</fullName>
    </submittedName>
</protein>
<feature type="region of interest" description="Disordered" evidence="2">
    <location>
        <begin position="1010"/>
        <end position="1075"/>
    </location>
</feature>